<organism evidence="1 2">
    <name type="scientific">Porites lobata</name>
    <dbReference type="NCBI Taxonomy" id="104759"/>
    <lineage>
        <taxon>Eukaryota</taxon>
        <taxon>Metazoa</taxon>
        <taxon>Cnidaria</taxon>
        <taxon>Anthozoa</taxon>
        <taxon>Hexacorallia</taxon>
        <taxon>Scleractinia</taxon>
        <taxon>Fungiina</taxon>
        <taxon>Poritidae</taxon>
        <taxon>Porites</taxon>
    </lineage>
</organism>
<comment type="caution">
    <text evidence="1">The sequence shown here is derived from an EMBL/GenBank/DDBJ whole genome shotgun (WGS) entry which is preliminary data.</text>
</comment>
<dbReference type="Proteomes" id="UP001159405">
    <property type="component" value="Unassembled WGS sequence"/>
</dbReference>
<gene>
    <name evidence="1" type="ORF">PLOB_00002306</name>
</gene>
<proteinExistence type="predicted"/>
<feature type="non-terminal residue" evidence="1">
    <location>
        <position position="422"/>
    </location>
</feature>
<sequence>KKELGECLSAESQEKNVHTVHTPEVTRVRPPTNTVSLQTLQRRCRERFQAAMKIHGGTKSNKRPALDGLFHTVSKKCKTSVLGDYILSNSKVTNYVIKQCKRRQLAEFQCSKDNILRSIATYYTSGVKGKRKYQAVRQASSMKSSNLKRGGKTAINLMPNCPIAKLITYNSLVSEIKKIDIGKVYYIEEEFSTDIDDENINGCFRDLREYLPRLAKFYLNMQGKRKGALKWLGETKGKRLASSSDNFFVFGANVEETSPILKKYLNSVCKQIVDLDGRIFEINGLKVSFHFEELPNDMKLLAMLGGELSNSATFFSSFANGNPGSIQKRTKVTEFIARQKSRQECLPLVGKLINKAHVEPLHLKNNAWGYFFKVLLKEAVAKSNIPATCKTFAEVPQETCLGRVVTALKCEVKAGRLAKKVR</sequence>
<evidence type="ECO:0000313" key="2">
    <source>
        <dbReference type="Proteomes" id="UP001159405"/>
    </source>
</evidence>
<feature type="non-terminal residue" evidence="1">
    <location>
        <position position="1"/>
    </location>
</feature>
<keyword evidence="2" id="KW-1185">Reference proteome</keyword>
<name>A0ABN8Q675_9CNID</name>
<reference evidence="1 2" key="1">
    <citation type="submission" date="2022-05" db="EMBL/GenBank/DDBJ databases">
        <authorList>
            <consortium name="Genoscope - CEA"/>
            <person name="William W."/>
        </authorList>
    </citation>
    <scope>NUCLEOTIDE SEQUENCE [LARGE SCALE GENOMIC DNA]</scope>
</reference>
<evidence type="ECO:0000313" key="1">
    <source>
        <dbReference type="EMBL" id="CAH3157605.1"/>
    </source>
</evidence>
<protein>
    <submittedName>
        <fullName evidence="1">Uncharacterized protein</fullName>
    </submittedName>
</protein>
<dbReference type="EMBL" id="CALNXK010000108">
    <property type="protein sequence ID" value="CAH3157605.1"/>
    <property type="molecule type" value="Genomic_DNA"/>
</dbReference>
<accession>A0ABN8Q675</accession>